<dbReference type="AlphaFoldDB" id="A0A5D4RKG4"/>
<dbReference type="GO" id="GO:0016747">
    <property type="term" value="F:acyltransferase activity, transferring groups other than amino-acyl groups"/>
    <property type="evidence" value="ECO:0007669"/>
    <property type="project" value="InterPro"/>
</dbReference>
<dbReference type="Pfam" id="PF00583">
    <property type="entry name" value="Acetyltransf_1"/>
    <property type="match status" value="1"/>
</dbReference>
<accession>A0A5D4RKG4</accession>
<dbReference type="SUPFAM" id="SSF55729">
    <property type="entry name" value="Acyl-CoA N-acyltransferases (Nat)"/>
    <property type="match status" value="1"/>
</dbReference>
<gene>
    <name evidence="2" type="ORF">FZD51_00385</name>
</gene>
<reference evidence="2 3" key="1">
    <citation type="submission" date="2019-08" db="EMBL/GenBank/DDBJ databases">
        <title>Bacillus genomes from the desert of Cuatro Cienegas, Coahuila.</title>
        <authorList>
            <person name="Olmedo-Alvarez G."/>
        </authorList>
    </citation>
    <scope>NUCLEOTIDE SEQUENCE [LARGE SCALE GENOMIC DNA]</scope>
    <source>
        <strain evidence="2 3">CH446_14T</strain>
    </source>
</reference>
<dbReference type="Proteomes" id="UP000322139">
    <property type="component" value="Unassembled WGS sequence"/>
</dbReference>
<keyword evidence="2" id="KW-0808">Transferase</keyword>
<dbReference type="InterPro" id="IPR016181">
    <property type="entry name" value="Acyl_CoA_acyltransferase"/>
</dbReference>
<dbReference type="Gene3D" id="3.40.630.30">
    <property type="match status" value="1"/>
</dbReference>
<dbReference type="RefSeq" id="WP_148972935.1">
    <property type="nucleotide sequence ID" value="NZ_VTER01000001.1"/>
</dbReference>
<evidence type="ECO:0000313" key="2">
    <source>
        <dbReference type="EMBL" id="TYS51945.1"/>
    </source>
</evidence>
<dbReference type="PROSITE" id="PS51186">
    <property type="entry name" value="GNAT"/>
    <property type="match status" value="1"/>
</dbReference>
<dbReference type="EMBL" id="VTER01000001">
    <property type="protein sequence ID" value="TYS51945.1"/>
    <property type="molecule type" value="Genomic_DNA"/>
</dbReference>
<name>A0A5D4RKG4_9BACI</name>
<organism evidence="2 3">
    <name type="scientific">Bacillus infantis</name>
    <dbReference type="NCBI Taxonomy" id="324767"/>
    <lineage>
        <taxon>Bacteria</taxon>
        <taxon>Bacillati</taxon>
        <taxon>Bacillota</taxon>
        <taxon>Bacilli</taxon>
        <taxon>Bacillales</taxon>
        <taxon>Bacillaceae</taxon>
        <taxon>Bacillus</taxon>
    </lineage>
</organism>
<proteinExistence type="predicted"/>
<sequence>MINLQEINEENWYECCQLKVASDQEAYMEPNAVSILQSHYEQTLRAFAILKNGKMTGLLMYNTVPEELDSIWIYRIMIDSNMQGQGIGKAAALLMIEQMAQLPGARSIAVGYHPDNLAAHHLYASLGFIDKGDRFGKEMAVLKEL</sequence>
<dbReference type="InterPro" id="IPR000182">
    <property type="entry name" value="GNAT_dom"/>
</dbReference>
<evidence type="ECO:0000259" key="1">
    <source>
        <dbReference type="PROSITE" id="PS51186"/>
    </source>
</evidence>
<feature type="domain" description="N-acetyltransferase" evidence="1">
    <location>
        <begin position="2"/>
        <end position="145"/>
    </location>
</feature>
<protein>
    <submittedName>
        <fullName evidence="2">GNAT family N-acetyltransferase</fullName>
    </submittedName>
</protein>
<comment type="caution">
    <text evidence="2">The sequence shown here is derived from an EMBL/GenBank/DDBJ whole genome shotgun (WGS) entry which is preliminary data.</text>
</comment>
<dbReference type="CDD" id="cd04301">
    <property type="entry name" value="NAT_SF"/>
    <property type="match status" value="1"/>
</dbReference>
<evidence type="ECO:0000313" key="3">
    <source>
        <dbReference type="Proteomes" id="UP000322139"/>
    </source>
</evidence>